<keyword evidence="4" id="KW-1185">Reference proteome</keyword>
<protein>
    <submittedName>
        <fullName evidence="3">Uncharacterized protein</fullName>
    </submittedName>
</protein>
<gene>
    <name evidence="3" type="ORF">BJ508DRAFT_410085</name>
</gene>
<feature type="region of interest" description="Disordered" evidence="2">
    <location>
        <begin position="29"/>
        <end position="99"/>
    </location>
</feature>
<reference evidence="3 4" key="1">
    <citation type="journal article" date="2018" name="Nat. Ecol. Evol.">
        <title>Pezizomycetes genomes reveal the molecular basis of ectomycorrhizal truffle lifestyle.</title>
        <authorList>
            <person name="Murat C."/>
            <person name="Payen T."/>
            <person name="Noel B."/>
            <person name="Kuo A."/>
            <person name="Morin E."/>
            <person name="Chen J."/>
            <person name="Kohler A."/>
            <person name="Krizsan K."/>
            <person name="Balestrini R."/>
            <person name="Da Silva C."/>
            <person name="Montanini B."/>
            <person name="Hainaut M."/>
            <person name="Levati E."/>
            <person name="Barry K.W."/>
            <person name="Belfiori B."/>
            <person name="Cichocki N."/>
            <person name="Clum A."/>
            <person name="Dockter R.B."/>
            <person name="Fauchery L."/>
            <person name="Guy J."/>
            <person name="Iotti M."/>
            <person name="Le Tacon F."/>
            <person name="Lindquist E.A."/>
            <person name="Lipzen A."/>
            <person name="Malagnac F."/>
            <person name="Mello A."/>
            <person name="Molinier V."/>
            <person name="Miyauchi S."/>
            <person name="Poulain J."/>
            <person name="Riccioni C."/>
            <person name="Rubini A."/>
            <person name="Sitrit Y."/>
            <person name="Splivallo R."/>
            <person name="Traeger S."/>
            <person name="Wang M."/>
            <person name="Zifcakova L."/>
            <person name="Wipf D."/>
            <person name="Zambonelli A."/>
            <person name="Paolocci F."/>
            <person name="Nowrousian M."/>
            <person name="Ottonello S."/>
            <person name="Baldrian P."/>
            <person name="Spatafora J.W."/>
            <person name="Henrissat B."/>
            <person name="Nagy L.G."/>
            <person name="Aury J.M."/>
            <person name="Wincker P."/>
            <person name="Grigoriev I.V."/>
            <person name="Bonfante P."/>
            <person name="Martin F.M."/>
        </authorList>
    </citation>
    <scope>NUCLEOTIDE SEQUENCE [LARGE SCALE GENOMIC DNA]</scope>
    <source>
        <strain evidence="3 4">RN42</strain>
    </source>
</reference>
<evidence type="ECO:0000256" key="1">
    <source>
        <dbReference type="ARBA" id="ARBA00022786"/>
    </source>
</evidence>
<accession>A0A3N4IQK3</accession>
<evidence type="ECO:0000313" key="4">
    <source>
        <dbReference type="Proteomes" id="UP000275078"/>
    </source>
</evidence>
<name>A0A3N4IQK3_ASCIM</name>
<evidence type="ECO:0000256" key="2">
    <source>
        <dbReference type="SAM" id="MobiDB-lite"/>
    </source>
</evidence>
<dbReference type="EMBL" id="ML119645">
    <property type="protein sequence ID" value="RPA88219.1"/>
    <property type="molecule type" value="Genomic_DNA"/>
</dbReference>
<dbReference type="GO" id="GO:0031145">
    <property type="term" value="P:anaphase-promoting complex-dependent catabolic process"/>
    <property type="evidence" value="ECO:0007669"/>
    <property type="project" value="InterPro"/>
</dbReference>
<evidence type="ECO:0000313" key="3">
    <source>
        <dbReference type="EMBL" id="RPA88219.1"/>
    </source>
</evidence>
<feature type="compositionally biased region" description="Acidic residues" evidence="2">
    <location>
        <begin position="63"/>
        <end position="75"/>
    </location>
</feature>
<sequence>MLRPHPTSIRITRDDLAEYDQLVADRERELQEKQQAQKKQQEKLRQQAQLQAHLKNREATPAVEDDEEMEDVDEEEIRRQQAVNAERRERRGRVMGGRH</sequence>
<dbReference type="Pfam" id="PF10471">
    <property type="entry name" value="ANAPC_CDC26"/>
    <property type="match status" value="1"/>
</dbReference>
<dbReference type="AlphaFoldDB" id="A0A3N4IQK3"/>
<keyword evidence="1" id="KW-0833">Ubl conjugation pathway</keyword>
<dbReference type="InterPro" id="IPR018860">
    <property type="entry name" value="APC_suCDC26"/>
</dbReference>
<proteinExistence type="predicted"/>
<organism evidence="3 4">
    <name type="scientific">Ascobolus immersus RN42</name>
    <dbReference type="NCBI Taxonomy" id="1160509"/>
    <lineage>
        <taxon>Eukaryota</taxon>
        <taxon>Fungi</taxon>
        <taxon>Dikarya</taxon>
        <taxon>Ascomycota</taxon>
        <taxon>Pezizomycotina</taxon>
        <taxon>Pezizomycetes</taxon>
        <taxon>Pezizales</taxon>
        <taxon>Ascobolaceae</taxon>
        <taxon>Ascobolus</taxon>
    </lineage>
</organism>
<feature type="compositionally biased region" description="Basic residues" evidence="2">
    <location>
        <begin position="90"/>
        <end position="99"/>
    </location>
</feature>
<dbReference type="Proteomes" id="UP000275078">
    <property type="component" value="Unassembled WGS sequence"/>
</dbReference>
<dbReference type="GO" id="GO:0005680">
    <property type="term" value="C:anaphase-promoting complex"/>
    <property type="evidence" value="ECO:0007669"/>
    <property type="project" value="InterPro"/>
</dbReference>